<organism evidence="2 3">
    <name type="scientific">Piscinibacter gummiphilus</name>
    <dbReference type="NCBI Taxonomy" id="946333"/>
    <lineage>
        <taxon>Bacteria</taxon>
        <taxon>Pseudomonadati</taxon>
        <taxon>Pseudomonadota</taxon>
        <taxon>Betaproteobacteria</taxon>
        <taxon>Burkholderiales</taxon>
        <taxon>Sphaerotilaceae</taxon>
        <taxon>Piscinibacter</taxon>
    </lineage>
</organism>
<protein>
    <recommendedName>
        <fullName evidence="1">Ice-binding protein C-terminal domain-containing protein</fullName>
    </recommendedName>
</protein>
<dbReference type="NCBIfam" id="TIGR02595">
    <property type="entry name" value="PEP_CTERM"/>
    <property type="match status" value="1"/>
</dbReference>
<accession>A0A1W6L9V6</accession>
<sequence length="212" mass="22510">MNTKIHAVRSAALAALFCAAANAATAGLAELRWASRDGEGLIVFDQSVPDSDPTFNEGLFIGTIVSYNVLGWDENMVPARFAGTGGTMFKRAWPSTTCPATFDCPEESYTTLIQLGTATPGAPSRWQVNFNLAESGEPDEHLPFFEDGRGWSYGHLSNPSQTRTYSTLGLAGYISLSPLATPVPEPGTLALFGLGLAAIAGRRAIRGHGDSR</sequence>
<name>A0A1W6L9V6_9BURK</name>
<gene>
    <name evidence="2" type="ORF">A4W93_14910</name>
</gene>
<keyword evidence="3" id="KW-1185">Reference proteome</keyword>
<dbReference type="STRING" id="946333.A4W93_14910"/>
<dbReference type="EMBL" id="CP015118">
    <property type="protein sequence ID" value="ARN21079.1"/>
    <property type="molecule type" value="Genomic_DNA"/>
</dbReference>
<proteinExistence type="predicted"/>
<dbReference type="AlphaFoldDB" id="A0A1W6L9V6"/>
<dbReference type="RefSeq" id="WP_085751361.1">
    <property type="nucleotide sequence ID" value="NZ_BSPR01000004.1"/>
</dbReference>
<feature type="domain" description="Ice-binding protein C-terminal" evidence="1">
    <location>
        <begin position="182"/>
        <end position="203"/>
    </location>
</feature>
<dbReference type="KEGG" id="rgu:A4W93_14910"/>
<reference evidence="2 3" key="1">
    <citation type="submission" date="2016-04" db="EMBL/GenBank/DDBJ databases">
        <title>Complete genome sequence of natural rubber-degrading, novel Gram-negative bacterium, Rhizobacter gummiphilus strain NS21.</title>
        <authorList>
            <person name="Tabata M."/>
            <person name="Kasai D."/>
            <person name="Fukuda M."/>
        </authorList>
    </citation>
    <scope>NUCLEOTIDE SEQUENCE [LARGE SCALE GENOMIC DNA]</scope>
    <source>
        <strain evidence="2 3">NS21</strain>
    </source>
</reference>
<evidence type="ECO:0000313" key="2">
    <source>
        <dbReference type="EMBL" id="ARN21079.1"/>
    </source>
</evidence>
<dbReference type="Proteomes" id="UP000193427">
    <property type="component" value="Chromosome"/>
</dbReference>
<evidence type="ECO:0000259" key="1">
    <source>
        <dbReference type="Pfam" id="PF07589"/>
    </source>
</evidence>
<evidence type="ECO:0000313" key="3">
    <source>
        <dbReference type="Proteomes" id="UP000193427"/>
    </source>
</evidence>
<dbReference type="Pfam" id="PF07589">
    <property type="entry name" value="PEP-CTERM"/>
    <property type="match status" value="1"/>
</dbReference>
<dbReference type="InterPro" id="IPR013424">
    <property type="entry name" value="Ice-binding_C"/>
</dbReference>